<dbReference type="EMBL" id="FNAX01000011">
    <property type="protein sequence ID" value="SDF84484.1"/>
    <property type="molecule type" value="Genomic_DNA"/>
</dbReference>
<dbReference type="PROSITE" id="PS51779">
    <property type="entry name" value="POTRA"/>
    <property type="match status" value="1"/>
</dbReference>
<accession>A0A1G7PE75</accession>
<keyword evidence="4 9" id="KW-0812">Transmembrane</keyword>
<dbReference type="InterPro" id="IPR050487">
    <property type="entry name" value="FtsQ_DivIB"/>
</dbReference>
<feature type="region of interest" description="Disordered" evidence="8">
    <location>
        <begin position="137"/>
        <end position="170"/>
    </location>
</feature>
<evidence type="ECO:0000313" key="12">
    <source>
        <dbReference type="Proteomes" id="UP000198614"/>
    </source>
</evidence>
<evidence type="ECO:0000256" key="7">
    <source>
        <dbReference type="ARBA" id="ARBA00023306"/>
    </source>
</evidence>
<organism evidence="11 12">
    <name type="scientific">Streptomyces griseoaurantiacus</name>
    <dbReference type="NCBI Taxonomy" id="68213"/>
    <lineage>
        <taxon>Bacteria</taxon>
        <taxon>Bacillati</taxon>
        <taxon>Actinomycetota</taxon>
        <taxon>Actinomycetes</taxon>
        <taxon>Kitasatosporales</taxon>
        <taxon>Streptomycetaceae</taxon>
        <taxon>Streptomyces</taxon>
        <taxon>Streptomyces aurantiacus group</taxon>
    </lineage>
</organism>
<evidence type="ECO:0000256" key="3">
    <source>
        <dbReference type="ARBA" id="ARBA00022618"/>
    </source>
</evidence>
<evidence type="ECO:0000256" key="8">
    <source>
        <dbReference type="SAM" id="MobiDB-lite"/>
    </source>
</evidence>
<feature type="region of interest" description="Disordered" evidence="8">
    <location>
        <begin position="1"/>
        <end position="28"/>
    </location>
</feature>
<protein>
    <submittedName>
        <fullName evidence="11">Cell division protein FtsQ</fullName>
    </submittedName>
</protein>
<dbReference type="Pfam" id="PF08478">
    <property type="entry name" value="POTRA_1"/>
    <property type="match status" value="1"/>
</dbReference>
<keyword evidence="6 9" id="KW-0472">Membrane</keyword>
<dbReference type="InterPro" id="IPR034746">
    <property type="entry name" value="POTRA"/>
</dbReference>
<keyword evidence="5 9" id="KW-1133">Transmembrane helix</keyword>
<comment type="subcellular location">
    <subcellularLocation>
        <location evidence="1">Membrane</location>
    </subcellularLocation>
</comment>
<evidence type="ECO:0000256" key="1">
    <source>
        <dbReference type="ARBA" id="ARBA00004370"/>
    </source>
</evidence>
<dbReference type="InterPro" id="IPR013685">
    <property type="entry name" value="POTRA_FtsQ_type"/>
</dbReference>
<dbReference type="OrthoDB" id="9790760at2"/>
<sequence length="293" mass="31530">MAGPTTAERGERQQPKKSGPPRPPLRRRLPRRRTLVLLAVATVVLGTGLGWLLYGSPWLRTEHVSVSGTRVLTPERVRSTARVPLGSALLSVDTDAIEARLRGELPRIDTVEVSRSWPHGITLKVTERVPVLLIEETGESGASGKSGKSDEGGKSDQQGTGDGNNNKARKYVEVDKKGVRFATVSRIPDGAPLLEWDVVRGASARRFGTERLTRAAVDVARDLPAGVARDTRAVKVRSYDSVSLELRGGRTVLWGSAEQGRAKARTLTALMKAAPRARHFDVSVPTAPASSGS</sequence>
<dbReference type="PANTHER" id="PTHR37820:SF1">
    <property type="entry name" value="CELL DIVISION PROTEIN FTSQ"/>
    <property type="match status" value="1"/>
</dbReference>
<gene>
    <name evidence="11" type="ORF">SAMN05216260_111136</name>
</gene>
<proteinExistence type="predicted"/>
<dbReference type="AlphaFoldDB" id="A0A1G7PE75"/>
<name>A0A1G7PE75_9ACTN</name>
<evidence type="ECO:0000256" key="9">
    <source>
        <dbReference type="SAM" id="Phobius"/>
    </source>
</evidence>
<feature type="domain" description="POTRA" evidence="10">
    <location>
        <begin position="59"/>
        <end position="128"/>
    </location>
</feature>
<keyword evidence="2" id="KW-1003">Cell membrane</keyword>
<evidence type="ECO:0000256" key="6">
    <source>
        <dbReference type="ARBA" id="ARBA00023136"/>
    </source>
</evidence>
<evidence type="ECO:0000256" key="4">
    <source>
        <dbReference type="ARBA" id="ARBA00022692"/>
    </source>
</evidence>
<feature type="compositionally biased region" description="Polar residues" evidence="8">
    <location>
        <begin position="156"/>
        <end position="166"/>
    </location>
</feature>
<dbReference type="PANTHER" id="PTHR37820">
    <property type="entry name" value="CELL DIVISION PROTEIN DIVIB"/>
    <property type="match status" value="1"/>
</dbReference>
<evidence type="ECO:0000313" key="11">
    <source>
        <dbReference type="EMBL" id="SDF84484.1"/>
    </source>
</evidence>
<dbReference type="GO" id="GO:0005886">
    <property type="term" value="C:plasma membrane"/>
    <property type="evidence" value="ECO:0007669"/>
    <property type="project" value="TreeGrafter"/>
</dbReference>
<dbReference type="Proteomes" id="UP000198614">
    <property type="component" value="Unassembled WGS sequence"/>
</dbReference>
<dbReference type="Gene3D" id="3.10.20.310">
    <property type="entry name" value="membrane protein fhac"/>
    <property type="match status" value="1"/>
</dbReference>
<dbReference type="GO" id="GO:0051301">
    <property type="term" value="P:cell division"/>
    <property type="evidence" value="ECO:0007669"/>
    <property type="project" value="UniProtKB-KW"/>
</dbReference>
<keyword evidence="3 11" id="KW-0132">Cell division</keyword>
<keyword evidence="7" id="KW-0131">Cell cycle</keyword>
<evidence type="ECO:0000256" key="2">
    <source>
        <dbReference type="ARBA" id="ARBA00022475"/>
    </source>
</evidence>
<evidence type="ECO:0000256" key="5">
    <source>
        <dbReference type="ARBA" id="ARBA00022989"/>
    </source>
</evidence>
<reference evidence="11 12" key="1">
    <citation type="submission" date="2016-10" db="EMBL/GenBank/DDBJ databases">
        <authorList>
            <person name="de Groot N.N."/>
        </authorList>
    </citation>
    <scope>NUCLEOTIDE SEQUENCE [LARGE SCALE GENOMIC DNA]</scope>
    <source>
        <strain evidence="11 12">CGMCC 4.1859</strain>
    </source>
</reference>
<feature type="transmembrane region" description="Helical" evidence="9">
    <location>
        <begin position="35"/>
        <end position="54"/>
    </location>
</feature>
<evidence type="ECO:0000259" key="10">
    <source>
        <dbReference type="PROSITE" id="PS51779"/>
    </source>
</evidence>